<evidence type="ECO:0000259" key="1">
    <source>
        <dbReference type="Pfam" id="PF05099"/>
    </source>
</evidence>
<accession>A0ABT0N9V9</accession>
<dbReference type="SUPFAM" id="SSF158682">
    <property type="entry name" value="TerB-like"/>
    <property type="match status" value="1"/>
</dbReference>
<proteinExistence type="predicted"/>
<dbReference type="Gene3D" id="1.10.3680.10">
    <property type="entry name" value="TerB-like"/>
    <property type="match status" value="1"/>
</dbReference>
<dbReference type="CDD" id="cd07313">
    <property type="entry name" value="terB_like_2"/>
    <property type="match status" value="1"/>
</dbReference>
<name>A0ABT0N9V9_9GAMM</name>
<comment type="caution">
    <text evidence="2">The sequence shown here is derived from an EMBL/GenBank/DDBJ whole genome shotgun (WGS) entry which is preliminary data.</text>
</comment>
<protein>
    <submittedName>
        <fullName evidence="2">TerB family tellurite resistance protein</fullName>
    </submittedName>
</protein>
<dbReference type="Pfam" id="PF05099">
    <property type="entry name" value="TerB"/>
    <property type="match status" value="1"/>
</dbReference>
<organism evidence="2 3">
    <name type="scientific">Shewanella corallii</name>
    <dbReference type="NCBI Taxonomy" id="560080"/>
    <lineage>
        <taxon>Bacteria</taxon>
        <taxon>Pseudomonadati</taxon>
        <taxon>Pseudomonadota</taxon>
        <taxon>Gammaproteobacteria</taxon>
        <taxon>Alteromonadales</taxon>
        <taxon>Shewanellaceae</taxon>
        <taxon>Shewanella</taxon>
    </lineage>
</organism>
<dbReference type="EMBL" id="JAKIKT010000006">
    <property type="protein sequence ID" value="MCL2915251.1"/>
    <property type="molecule type" value="Genomic_DNA"/>
</dbReference>
<feature type="domain" description="Co-chaperone DjlA N-terminal" evidence="1">
    <location>
        <begin position="27"/>
        <end position="142"/>
    </location>
</feature>
<evidence type="ECO:0000313" key="2">
    <source>
        <dbReference type="EMBL" id="MCL2915251.1"/>
    </source>
</evidence>
<keyword evidence="3" id="KW-1185">Reference proteome</keyword>
<dbReference type="Proteomes" id="UP001202831">
    <property type="component" value="Unassembled WGS sequence"/>
</dbReference>
<dbReference type="InterPro" id="IPR029024">
    <property type="entry name" value="TerB-like"/>
</dbReference>
<reference evidence="2 3" key="1">
    <citation type="submission" date="2022-01" db="EMBL/GenBank/DDBJ databases">
        <title>Whole genome-based taxonomy of the Shewanellaceae.</title>
        <authorList>
            <person name="Martin-Rodriguez A.J."/>
        </authorList>
    </citation>
    <scope>NUCLEOTIDE SEQUENCE [LARGE SCALE GENOMIC DNA]</scope>
    <source>
        <strain evidence="2 3">DSM 21332</strain>
    </source>
</reference>
<evidence type="ECO:0000313" key="3">
    <source>
        <dbReference type="Proteomes" id="UP001202831"/>
    </source>
</evidence>
<dbReference type="RefSeq" id="WP_249249833.1">
    <property type="nucleotide sequence ID" value="NZ_JAKIKT010000006.1"/>
</dbReference>
<gene>
    <name evidence="2" type="ORF">L2725_15935</name>
</gene>
<sequence>MIAKLKQFLNAHMHAETPEEKQRNLDLAAASMLLEVVYADEVLSPEEEQLLPKVMQETLGLSPEDSRDLLMTAKTRQNEATSLYEFTNEVNDAFTLDQKQNLVLAMWQLAYADGQLCQYEDQIIRRMSELLYLKHSELIQLRNRAMEMR</sequence>
<dbReference type="InterPro" id="IPR007791">
    <property type="entry name" value="DjlA_N"/>
</dbReference>